<sequence length="421" mass="48658">MLSAFFLVNANGNALITRMIRDDLRPEIIDLFRVYVIQNPAIRTPMLTLGGITFLWIRHMDLCIVSVIMSNTNPTLVFEFLFRFVSVCNASIGELNEEAVKKHFMLIYEMLDEMMDFGYPLNTDIQRLETYIVSENIHGLVPVRHNMRRVTTEYPTDVAWRQRDIKYRKNRCFVDVLEKLNLTVSSQGMIVKADVEGVIKLRPFLSGMPHCLLSLNCAVGPSEGHTALFVKVDECVYHPCVGFKTSNGDSCLSFVPPDDEFELMRYTVKRNVRLPVRIHAVVKKKCENVWQYQLSMRTCTEQQLHVTDVVIRIPTPQNAVHASCDVQIGKVKWDANEHVILWRIPRVQGMTEWMLRANVHMTSEAITPRDRLPLQVDFTVPSLTASGIAVRYLQITERSNYRALKWVRYETHSRQSYLVYI</sequence>
<dbReference type="GO" id="GO:0030131">
    <property type="term" value="C:clathrin adaptor complex"/>
    <property type="evidence" value="ECO:0007669"/>
    <property type="project" value="UniProtKB-UniRule"/>
</dbReference>
<evidence type="ECO:0000256" key="3">
    <source>
        <dbReference type="ARBA" id="ARBA00022927"/>
    </source>
</evidence>
<dbReference type="Gene3D" id="3.30.450.60">
    <property type="match status" value="1"/>
</dbReference>
<evidence type="ECO:0000313" key="8">
    <source>
        <dbReference type="Proteomes" id="UP001217582"/>
    </source>
</evidence>
<gene>
    <name evidence="7" type="primary">APM4</name>
    <name evidence="7" type="ORF">MARU1_003305</name>
</gene>
<dbReference type="Pfam" id="PF00928">
    <property type="entry name" value="Adap_comp_sub"/>
    <property type="match status" value="1"/>
</dbReference>
<keyword evidence="8" id="KW-1185">Reference proteome</keyword>
<keyword evidence="4" id="KW-0472">Membrane</keyword>
<dbReference type="PROSITE" id="PS51072">
    <property type="entry name" value="MHD"/>
    <property type="match status" value="1"/>
</dbReference>
<evidence type="ECO:0000256" key="5">
    <source>
        <dbReference type="PIRNR" id="PIRNR005992"/>
    </source>
</evidence>
<dbReference type="PIRSF" id="PIRSF005992">
    <property type="entry name" value="Clathrin_mu"/>
    <property type="match status" value="1"/>
</dbReference>
<comment type="similarity">
    <text evidence="5">Belongs to the adaptor complexes medium subunit family.</text>
</comment>
<dbReference type="GO" id="GO:0016192">
    <property type="term" value="P:vesicle-mediated transport"/>
    <property type="evidence" value="ECO:0007669"/>
    <property type="project" value="InterPro"/>
</dbReference>
<feature type="domain" description="MHD" evidence="6">
    <location>
        <begin position="169"/>
        <end position="420"/>
    </location>
</feature>
<dbReference type="InterPro" id="IPR050431">
    <property type="entry name" value="Adaptor_comp_med_subunit"/>
</dbReference>
<reference evidence="7 8" key="1">
    <citation type="submission" date="2023-03" db="EMBL/GenBank/DDBJ databases">
        <title>Mating type loci evolution in Malassezia.</title>
        <authorList>
            <person name="Coelho M.A."/>
        </authorList>
    </citation>
    <scope>NUCLEOTIDE SEQUENCE [LARGE SCALE GENOMIC DNA]</scope>
    <source>
        <strain evidence="7 8">CBS 13387</strain>
    </source>
</reference>
<dbReference type="PANTHER" id="PTHR10529">
    <property type="entry name" value="AP COMPLEX SUBUNIT MU"/>
    <property type="match status" value="1"/>
</dbReference>
<comment type="subcellular location">
    <subcellularLocation>
        <location evidence="1">Endomembrane system</location>
    </subcellularLocation>
</comment>
<dbReference type="FunFam" id="3.30.450.60:FF:000002">
    <property type="entry name" value="AP-2 complex subunit mu, putative"/>
    <property type="match status" value="1"/>
</dbReference>
<dbReference type="Gene3D" id="2.60.40.1170">
    <property type="entry name" value="Mu homology domain, subdomain B"/>
    <property type="match status" value="2"/>
</dbReference>
<keyword evidence="2 5" id="KW-0813">Transport</keyword>
<name>A0AAJ5Z8Q0_9BASI</name>
<evidence type="ECO:0000256" key="4">
    <source>
        <dbReference type="ARBA" id="ARBA00023136"/>
    </source>
</evidence>
<organism evidence="7 8">
    <name type="scientific">Malassezia arunalokei</name>
    <dbReference type="NCBI Taxonomy" id="1514897"/>
    <lineage>
        <taxon>Eukaryota</taxon>
        <taxon>Fungi</taxon>
        <taxon>Dikarya</taxon>
        <taxon>Basidiomycota</taxon>
        <taxon>Ustilaginomycotina</taxon>
        <taxon>Malasseziomycetes</taxon>
        <taxon>Malasseziales</taxon>
        <taxon>Malasseziaceae</taxon>
        <taxon>Malassezia</taxon>
    </lineage>
</organism>
<dbReference type="EMBL" id="CP119922">
    <property type="protein sequence ID" value="WFD17256.1"/>
    <property type="molecule type" value="Genomic_DNA"/>
</dbReference>
<evidence type="ECO:0000256" key="1">
    <source>
        <dbReference type="ARBA" id="ARBA00004308"/>
    </source>
</evidence>
<protein>
    <submittedName>
        <fullName evidence="7">Clathrin associated protein complex medium subunit</fullName>
    </submittedName>
</protein>
<evidence type="ECO:0000259" key="6">
    <source>
        <dbReference type="PROSITE" id="PS51072"/>
    </source>
</evidence>
<proteinExistence type="inferred from homology"/>
<dbReference type="AlphaFoldDB" id="A0AAJ5Z8Q0"/>
<evidence type="ECO:0000313" key="7">
    <source>
        <dbReference type="EMBL" id="WFD17256.1"/>
    </source>
</evidence>
<dbReference type="SUPFAM" id="SSF49447">
    <property type="entry name" value="Second domain of Mu2 adaptin subunit (ap50) of ap2 adaptor"/>
    <property type="match status" value="1"/>
</dbReference>
<dbReference type="GO" id="GO:0006886">
    <property type="term" value="P:intracellular protein transport"/>
    <property type="evidence" value="ECO:0007669"/>
    <property type="project" value="UniProtKB-UniRule"/>
</dbReference>
<dbReference type="InterPro" id="IPR001392">
    <property type="entry name" value="Clathrin_mu"/>
</dbReference>
<dbReference type="InterPro" id="IPR011012">
    <property type="entry name" value="Longin-like_dom_sf"/>
</dbReference>
<accession>A0AAJ5Z8Q0</accession>
<dbReference type="PRINTS" id="PR00314">
    <property type="entry name" value="CLATHRINADPT"/>
</dbReference>
<dbReference type="GO" id="GO:0012505">
    <property type="term" value="C:endomembrane system"/>
    <property type="evidence" value="ECO:0007669"/>
    <property type="project" value="UniProtKB-SubCell"/>
</dbReference>
<dbReference type="InterPro" id="IPR036168">
    <property type="entry name" value="AP2_Mu_C_sf"/>
</dbReference>
<dbReference type="SUPFAM" id="SSF64356">
    <property type="entry name" value="SNARE-like"/>
    <property type="match status" value="1"/>
</dbReference>
<dbReference type="InterPro" id="IPR028565">
    <property type="entry name" value="MHD"/>
</dbReference>
<evidence type="ECO:0000256" key="2">
    <source>
        <dbReference type="ARBA" id="ARBA00022448"/>
    </source>
</evidence>
<dbReference type="Proteomes" id="UP001217582">
    <property type="component" value="Chromosome 7"/>
</dbReference>
<keyword evidence="3 5" id="KW-0653">Protein transport</keyword>